<accession>A0A6L6JF53</accession>
<dbReference type="InterPro" id="IPR017871">
    <property type="entry name" value="ABC_transporter-like_CS"/>
</dbReference>
<keyword evidence="2" id="KW-0813">Transport</keyword>
<dbReference type="SMART" id="SM00382">
    <property type="entry name" value="AAA"/>
    <property type="match status" value="1"/>
</dbReference>
<dbReference type="PANTHER" id="PTHR43790:SF9">
    <property type="entry name" value="GALACTOFURANOSE TRANSPORTER ATP-BINDING PROTEIN YTFR"/>
    <property type="match status" value="1"/>
</dbReference>
<keyword evidence="6" id="KW-0547">Nucleotide-binding</keyword>
<evidence type="ECO:0000256" key="6">
    <source>
        <dbReference type="ARBA" id="ARBA00022741"/>
    </source>
</evidence>
<organism evidence="11 12">
    <name type="scientific">Paracoccus aestuariivivens</name>
    <dbReference type="NCBI Taxonomy" id="1820333"/>
    <lineage>
        <taxon>Bacteria</taxon>
        <taxon>Pseudomonadati</taxon>
        <taxon>Pseudomonadota</taxon>
        <taxon>Alphaproteobacteria</taxon>
        <taxon>Rhodobacterales</taxon>
        <taxon>Paracoccaceae</taxon>
        <taxon>Paracoccus</taxon>
    </lineage>
</organism>
<evidence type="ECO:0000256" key="4">
    <source>
        <dbReference type="ARBA" id="ARBA00022597"/>
    </source>
</evidence>
<dbReference type="GO" id="GO:0005886">
    <property type="term" value="C:plasma membrane"/>
    <property type="evidence" value="ECO:0007669"/>
    <property type="project" value="UniProtKB-SubCell"/>
</dbReference>
<evidence type="ECO:0000256" key="5">
    <source>
        <dbReference type="ARBA" id="ARBA00022737"/>
    </source>
</evidence>
<dbReference type="InterPro" id="IPR050107">
    <property type="entry name" value="ABC_carbohydrate_import_ATPase"/>
</dbReference>
<evidence type="ECO:0000313" key="12">
    <source>
        <dbReference type="Proteomes" id="UP000478183"/>
    </source>
</evidence>
<evidence type="ECO:0000256" key="1">
    <source>
        <dbReference type="ARBA" id="ARBA00004202"/>
    </source>
</evidence>
<dbReference type="SUPFAM" id="SSF52540">
    <property type="entry name" value="P-loop containing nucleoside triphosphate hydrolases"/>
    <property type="match status" value="2"/>
</dbReference>
<dbReference type="Proteomes" id="UP000478183">
    <property type="component" value="Unassembled WGS sequence"/>
</dbReference>
<dbReference type="PANTHER" id="PTHR43790">
    <property type="entry name" value="CARBOHYDRATE TRANSPORT ATP-BINDING PROTEIN MG119-RELATED"/>
    <property type="match status" value="1"/>
</dbReference>
<evidence type="ECO:0000256" key="3">
    <source>
        <dbReference type="ARBA" id="ARBA00022475"/>
    </source>
</evidence>
<dbReference type="InterPro" id="IPR003593">
    <property type="entry name" value="AAA+_ATPase"/>
</dbReference>
<evidence type="ECO:0000256" key="2">
    <source>
        <dbReference type="ARBA" id="ARBA00022448"/>
    </source>
</evidence>
<keyword evidence="4" id="KW-0762">Sugar transport</keyword>
<dbReference type="InterPro" id="IPR003439">
    <property type="entry name" value="ABC_transporter-like_ATP-bd"/>
</dbReference>
<evidence type="ECO:0000256" key="8">
    <source>
        <dbReference type="ARBA" id="ARBA00022967"/>
    </source>
</evidence>
<dbReference type="CDD" id="cd03216">
    <property type="entry name" value="ABC_Carb_Monos_I"/>
    <property type="match status" value="1"/>
</dbReference>
<reference evidence="11 12" key="1">
    <citation type="submission" date="2019-11" db="EMBL/GenBank/DDBJ databases">
        <authorList>
            <person name="Dong K."/>
        </authorList>
    </citation>
    <scope>NUCLEOTIDE SEQUENCE [LARGE SCALE GENOMIC DNA]</scope>
    <source>
        <strain evidence="11 12">NBRC 111993</strain>
    </source>
</reference>
<dbReference type="Gene3D" id="3.40.50.300">
    <property type="entry name" value="P-loop containing nucleotide triphosphate hydrolases"/>
    <property type="match status" value="2"/>
</dbReference>
<dbReference type="PROSITE" id="PS00211">
    <property type="entry name" value="ABC_TRANSPORTER_1"/>
    <property type="match status" value="2"/>
</dbReference>
<proteinExistence type="predicted"/>
<dbReference type="FunFam" id="3.40.50.300:FF:000127">
    <property type="entry name" value="Ribose import ATP-binding protein RbsA"/>
    <property type="match status" value="1"/>
</dbReference>
<comment type="caution">
    <text evidence="11">The sequence shown here is derived from an EMBL/GenBank/DDBJ whole genome shotgun (WGS) entry which is preliminary data.</text>
</comment>
<protein>
    <submittedName>
        <fullName evidence="11">ATP-binding cassette domain-containing protein</fullName>
    </submittedName>
</protein>
<sequence>MSGTAPKSRPVALRLDGITKRFGAVLANDAISLEVAQGEVLALLGENGAGKTTLMNILFGHYTADQGRIEVLGEALPAGQPRAALDRGVGMVHQHFTLAENLTVLDNLLLGTRPLFGLRLNRGAARARIAALAQDFGLAVDPDARVADLSVGERQRVEILKALYRKARVLILDEPTAVLTPQEAEALFATLRHAVAQGLAVIFISHKLHEVIGIADRVVVLRHGRVVGEVAVADTDPARLAAMMVGAEIRSPAIPTVAEGAVALRLERVATQGFHPDLVNASLDLVAGRITGLAGVSGNGQGALAALIAGLAVPVAGRFQIGGRDIPDWSPLAAIGQGVARIPEDRHHAGTIGDFTLTENAVIERLRDPRFSRHGWIDWRAARRHAEGLIYGYDIRCSGPDARIRLLSGGNMQKLILGRALEESPAIILANQPVRGLDIGAVRFVQERLLAARARGAAILLISEDLEEVMALSDVIHVISDGRLSPQFPRGSMSAADLGLWMAGQGFDHAA</sequence>
<dbReference type="EMBL" id="WMIE01000012">
    <property type="protein sequence ID" value="MTH79227.1"/>
    <property type="molecule type" value="Genomic_DNA"/>
</dbReference>
<dbReference type="PROSITE" id="PS50893">
    <property type="entry name" value="ABC_TRANSPORTER_2"/>
    <property type="match status" value="2"/>
</dbReference>
<dbReference type="GO" id="GO:0016887">
    <property type="term" value="F:ATP hydrolysis activity"/>
    <property type="evidence" value="ECO:0007669"/>
    <property type="project" value="InterPro"/>
</dbReference>
<keyword evidence="8" id="KW-1278">Translocase</keyword>
<evidence type="ECO:0000259" key="10">
    <source>
        <dbReference type="PROSITE" id="PS50893"/>
    </source>
</evidence>
<comment type="subcellular location">
    <subcellularLocation>
        <location evidence="1">Cell membrane</location>
        <topology evidence="1">Peripheral membrane protein</topology>
    </subcellularLocation>
</comment>
<feature type="domain" description="ABC transporter" evidence="10">
    <location>
        <begin position="249"/>
        <end position="506"/>
    </location>
</feature>
<dbReference type="AlphaFoldDB" id="A0A6L6JF53"/>
<dbReference type="Pfam" id="PF00005">
    <property type="entry name" value="ABC_tran"/>
    <property type="match status" value="2"/>
</dbReference>
<keyword evidence="5" id="KW-0677">Repeat</keyword>
<feature type="domain" description="ABC transporter" evidence="10">
    <location>
        <begin position="13"/>
        <end position="248"/>
    </location>
</feature>
<gene>
    <name evidence="11" type="ORF">GL286_16000</name>
</gene>
<keyword evidence="7 11" id="KW-0067">ATP-binding</keyword>
<dbReference type="RefSeq" id="WP_155096585.1">
    <property type="nucleotide sequence ID" value="NZ_WMIE01000012.1"/>
</dbReference>
<evidence type="ECO:0000256" key="9">
    <source>
        <dbReference type="ARBA" id="ARBA00023136"/>
    </source>
</evidence>
<evidence type="ECO:0000256" key="7">
    <source>
        <dbReference type="ARBA" id="ARBA00022840"/>
    </source>
</evidence>
<dbReference type="GO" id="GO:0005524">
    <property type="term" value="F:ATP binding"/>
    <property type="evidence" value="ECO:0007669"/>
    <property type="project" value="UniProtKB-KW"/>
</dbReference>
<dbReference type="OrthoDB" id="9805029at2"/>
<dbReference type="InterPro" id="IPR027417">
    <property type="entry name" value="P-loop_NTPase"/>
</dbReference>
<keyword evidence="9" id="KW-0472">Membrane</keyword>
<keyword evidence="3" id="KW-1003">Cell membrane</keyword>
<keyword evidence="12" id="KW-1185">Reference proteome</keyword>
<name>A0A6L6JF53_9RHOB</name>
<evidence type="ECO:0000313" key="11">
    <source>
        <dbReference type="EMBL" id="MTH79227.1"/>
    </source>
</evidence>